<evidence type="ECO:0000313" key="2">
    <source>
        <dbReference type="Proteomes" id="UP001329151"/>
    </source>
</evidence>
<protein>
    <submittedName>
        <fullName evidence="1">Uncharacterized protein</fullName>
    </submittedName>
</protein>
<keyword evidence="2" id="KW-1185">Reference proteome</keyword>
<dbReference type="Proteomes" id="UP001329151">
    <property type="component" value="Chromosome"/>
</dbReference>
<name>A0AA86ME44_9BURK</name>
<sequence length="70" mass="7481">MPKLDAALIDALGGPMPELEQLSAANQKKLAADLAAAHQAHDAFLKQSMDNALEHIPRLLRGTVKKILGL</sequence>
<dbReference type="RefSeq" id="WP_130558807.1">
    <property type="nucleotide sequence ID" value="NZ_AP028947.1"/>
</dbReference>
<accession>A0AA86ME44</accession>
<dbReference type="EMBL" id="AP028947">
    <property type="protein sequence ID" value="BET25480.1"/>
    <property type="molecule type" value="Genomic_DNA"/>
</dbReference>
<dbReference type="KEGG" id="lto:RGQ30_09810"/>
<reference evidence="1 2" key="1">
    <citation type="submission" date="2023-10" db="EMBL/GenBank/DDBJ databases">
        <title>Complete Genome Sequence of Limnobacter thiooxidans CS-K2T, Isolated from freshwater lake sediments in Bavaria, Germany.</title>
        <authorList>
            <person name="Naruki M."/>
            <person name="Watanabe A."/>
            <person name="Warashina T."/>
            <person name="Morita T."/>
            <person name="Arakawa K."/>
        </authorList>
    </citation>
    <scope>NUCLEOTIDE SEQUENCE [LARGE SCALE GENOMIC DNA]</scope>
    <source>
        <strain evidence="1 2">CS-K2</strain>
    </source>
</reference>
<organism evidence="1 2">
    <name type="scientific">Limnobacter thiooxidans</name>
    <dbReference type="NCBI Taxonomy" id="131080"/>
    <lineage>
        <taxon>Bacteria</taxon>
        <taxon>Pseudomonadati</taxon>
        <taxon>Pseudomonadota</taxon>
        <taxon>Betaproteobacteria</taxon>
        <taxon>Burkholderiales</taxon>
        <taxon>Burkholderiaceae</taxon>
        <taxon>Limnobacter</taxon>
    </lineage>
</organism>
<evidence type="ECO:0000313" key="1">
    <source>
        <dbReference type="EMBL" id="BET25480.1"/>
    </source>
</evidence>
<gene>
    <name evidence="1" type="ORF">RGQ30_09810</name>
</gene>
<dbReference type="AlphaFoldDB" id="A0AA86ME44"/>
<proteinExistence type="predicted"/>